<gene>
    <name evidence="1" type="ORF">M9458_027523</name>
</gene>
<comment type="caution">
    <text evidence="1">The sequence shown here is derived from an EMBL/GenBank/DDBJ whole genome shotgun (WGS) entry which is preliminary data.</text>
</comment>
<reference evidence="1 2" key="1">
    <citation type="submission" date="2024-05" db="EMBL/GenBank/DDBJ databases">
        <title>Genome sequencing and assembly of Indian major carp, Cirrhinus mrigala (Hamilton, 1822).</title>
        <authorList>
            <person name="Mohindra V."/>
            <person name="Chowdhury L.M."/>
            <person name="Lal K."/>
            <person name="Jena J.K."/>
        </authorList>
    </citation>
    <scope>NUCLEOTIDE SEQUENCE [LARGE SCALE GENOMIC DNA]</scope>
    <source>
        <strain evidence="1">CM1030</strain>
        <tissue evidence="1">Blood</tissue>
    </source>
</reference>
<proteinExistence type="predicted"/>
<dbReference type="EMBL" id="JAMKFB020000013">
    <property type="protein sequence ID" value="KAL0178629.1"/>
    <property type="molecule type" value="Genomic_DNA"/>
</dbReference>
<feature type="non-terminal residue" evidence="1">
    <location>
        <position position="61"/>
    </location>
</feature>
<accession>A0ABD0PXM1</accession>
<sequence length="61" mass="7368">ENEMEFFAILYLFEPEYTDDELRERKTMFKREMVVHMWKMATIANGAGISMLSRMDHIYSI</sequence>
<evidence type="ECO:0000313" key="2">
    <source>
        <dbReference type="Proteomes" id="UP001529510"/>
    </source>
</evidence>
<feature type="non-terminal residue" evidence="1">
    <location>
        <position position="1"/>
    </location>
</feature>
<dbReference type="Proteomes" id="UP001529510">
    <property type="component" value="Unassembled WGS sequence"/>
</dbReference>
<protein>
    <submittedName>
        <fullName evidence="1">Uncharacterized protein</fullName>
    </submittedName>
</protein>
<dbReference type="AlphaFoldDB" id="A0ABD0PXM1"/>
<evidence type="ECO:0000313" key="1">
    <source>
        <dbReference type="EMBL" id="KAL0178629.1"/>
    </source>
</evidence>
<keyword evidence="2" id="KW-1185">Reference proteome</keyword>
<name>A0ABD0PXM1_CIRMR</name>
<organism evidence="1 2">
    <name type="scientific">Cirrhinus mrigala</name>
    <name type="common">Mrigala</name>
    <dbReference type="NCBI Taxonomy" id="683832"/>
    <lineage>
        <taxon>Eukaryota</taxon>
        <taxon>Metazoa</taxon>
        <taxon>Chordata</taxon>
        <taxon>Craniata</taxon>
        <taxon>Vertebrata</taxon>
        <taxon>Euteleostomi</taxon>
        <taxon>Actinopterygii</taxon>
        <taxon>Neopterygii</taxon>
        <taxon>Teleostei</taxon>
        <taxon>Ostariophysi</taxon>
        <taxon>Cypriniformes</taxon>
        <taxon>Cyprinidae</taxon>
        <taxon>Labeoninae</taxon>
        <taxon>Labeonini</taxon>
        <taxon>Cirrhinus</taxon>
    </lineage>
</organism>